<comment type="subcellular location">
    <subcellularLocation>
        <location evidence="1">Cell membrane</location>
        <topology evidence="1">Multi-pass membrane protein</topology>
    </subcellularLocation>
</comment>
<evidence type="ECO:0000313" key="8">
    <source>
        <dbReference type="EMBL" id="TKI02807.1"/>
    </source>
</evidence>
<keyword evidence="3" id="KW-1003">Cell membrane</keyword>
<dbReference type="EMBL" id="SZPQ01000061">
    <property type="protein sequence ID" value="TKI02807.1"/>
    <property type="molecule type" value="Genomic_DNA"/>
</dbReference>
<evidence type="ECO:0000256" key="7">
    <source>
        <dbReference type="SAM" id="Phobius"/>
    </source>
</evidence>
<comment type="similarity">
    <text evidence="2">Belongs to the UPF0718 family.</text>
</comment>
<feature type="transmembrane region" description="Helical" evidence="7">
    <location>
        <begin position="269"/>
        <end position="288"/>
    </location>
</feature>
<evidence type="ECO:0000256" key="1">
    <source>
        <dbReference type="ARBA" id="ARBA00004651"/>
    </source>
</evidence>
<sequence>MTVVGPIWHALAMSLSMLWGIFWGISLGFLFSAIIEVVVSKEQMSRLLPDAGGKSLAKAMTLGAISSSCSYAAVAMARSIVRKGGDFTAAMVFQLAATNLVLELIILMWLLLAWQFALAEILGCFIMVAIIAVLFRLLAGKNLKEDAVRRSTSDARGAMEGHAAMSMGKRQGPWQKRLLSRKGWIAVSHYFVMNWTMLWKDIGIGLLVAGMLSAWVPKDFWSALFLTDHPHIAVVWNILLGPIIAIVSFTCSIGNIPLAVVLWNGGLSFGGVAAFIFADLIIPPLINIYRKYYGVKMTAFLFMVYFVAMAAAGAVIQMVFSVAGRVPEQRHQAVMNSGIQLNYTTVLDVLFGLATLILLAVFLKTGGPDMMRMMNRPGAGHEHHHDHAMH</sequence>
<protein>
    <submittedName>
        <fullName evidence="8">Permease</fullName>
    </submittedName>
</protein>
<feature type="transmembrane region" description="Helical" evidence="7">
    <location>
        <begin position="343"/>
        <end position="363"/>
    </location>
</feature>
<dbReference type="Proteomes" id="UP000305202">
    <property type="component" value="Unassembled WGS sequence"/>
</dbReference>
<feature type="transmembrane region" description="Helical" evidence="7">
    <location>
        <begin position="300"/>
        <end position="323"/>
    </location>
</feature>
<dbReference type="PANTHER" id="PTHR42775:SF1">
    <property type="entry name" value="PERMEASE RV2963-RELATED"/>
    <property type="match status" value="1"/>
</dbReference>
<feature type="transmembrane region" description="Helical" evidence="7">
    <location>
        <begin position="89"/>
        <end position="111"/>
    </location>
</feature>
<evidence type="ECO:0000256" key="2">
    <source>
        <dbReference type="ARBA" id="ARBA00006386"/>
    </source>
</evidence>
<evidence type="ECO:0000313" key="9">
    <source>
        <dbReference type="Proteomes" id="UP000305202"/>
    </source>
</evidence>
<keyword evidence="5 7" id="KW-1133">Transmembrane helix</keyword>
<dbReference type="RefSeq" id="WP_136992830.1">
    <property type="nucleotide sequence ID" value="NZ_SZPQ01000061.1"/>
</dbReference>
<dbReference type="PANTHER" id="PTHR42775">
    <property type="entry name" value="PERMEASE RV2963-RELATED"/>
    <property type="match status" value="1"/>
</dbReference>
<keyword evidence="9" id="KW-1185">Reference proteome</keyword>
<feature type="transmembrane region" description="Helical" evidence="7">
    <location>
        <begin position="12"/>
        <end position="35"/>
    </location>
</feature>
<evidence type="ECO:0000256" key="4">
    <source>
        <dbReference type="ARBA" id="ARBA00022692"/>
    </source>
</evidence>
<name>A0ABY2SDW0_9HYPH</name>
<feature type="transmembrane region" description="Helical" evidence="7">
    <location>
        <begin position="117"/>
        <end position="139"/>
    </location>
</feature>
<evidence type="ECO:0000256" key="5">
    <source>
        <dbReference type="ARBA" id="ARBA00022989"/>
    </source>
</evidence>
<dbReference type="Pfam" id="PF03773">
    <property type="entry name" value="ArsP_1"/>
    <property type="match status" value="1"/>
</dbReference>
<reference evidence="8 9" key="1">
    <citation type="submission" date="2019-04" db="EMBL/GenBank/DDBJ databases">
        <authorList>
            <person name="Li M."/>
            <person name="Gao C."/>
        </authorList>
    </citation>
    <scope>NUCLEOTIDE SEQUENCE [LARGE SCALE GENOMIC DNA]</scope>
    <source>
        <strain evidence="8 9">BGMRC 2031</strain>
    </source>
</reference>
<accession>A0ABY2SDW0</accession>
<evidence type="ECO:0000256" key="3">
    <source>
        <dbReference type="ARBA" id="ARBA00022475"/>
    </source>
</evidence>
<proteinExistence type="inferred from homology"/>
<keyword evidence="4 7" id="KW-0812">Transmembrane</keyword>
<feature type="transmembrane region" description="Helical" evidence="7">
    <location>
        <begin position="204"/>
        <end position="226"/>
    </location>
</feature>
<organism evidence="8 9">
    <name type="scientific">Martelella alba</name>
    <dbReference type="NCBI Taxonomy" id="2590451"/>
    <lineage>
        <taxon>Bacteria</taxon>
        <taxon>Pseudomonadati</taxon>
        <taxon>Pseudomonadota</taxon>
        <taxon>Alphaproteobacteria</taxon>
        <taxon>Hyphomicrobiales</taxon>
        <taxon>Aurantimonadaceae</taxon>
        <taxon>Martelella</taxon>
    </lineage>
</organism>
<dbReference type="InterPro" id="IPR005524">
    <property type="entry name" value="DUF318"/>
</dbReference>
<gene>
    <name evidence="8" type="ORF">FCN80_23925</name>
</gene>
<keyword evidence="6 7" id="KW-0472">Membrane</keyword>
<comment type="caution">
    <text evidence="8">The sequence shown here is derived from an EMBL/GenBank/DDBJ whole genome shotgun (WGS) entry which is preliminary data.</text>
</comment>
<evidence type="ECO:0000256" key="6">
    <source>
        <dbReference type="ARBA" id="ARBA00023136"/>
    </source>
</evidence>
<feature type="transmembrane region" description="Helical" evidence="7">
    <location>
        <begin position="238"/>
        <end position="263"/>
    </location>
</feature>
<dbReference type="InterPro" id="IPR053166">
    <property type="entry name" value="UPF0718_permease"/>
</dbReference>